<evidence type="ECO:0000256" key="9">
    <source>
        <dbReference type="ARBA" id="ARBA00023316"/>
    </source>
</evidence>
<dbReference type="InterPro" id="IPR037654">
    <property type="entry name" value="Big1"/>
</dbReference>
<evidence type="ECO:0000313" key="13">
    <source>
        <dbReference type="Proteomes" id="UP001165120"/>
    </source>
</evidence>
<keyword evidence="6" id="KW-0256">Endoplasmic reticulum</keyword>
<dbReference type="GO" id="GO:0009272">
    <property type="term" value="P:fungal-type cell wall biogenesis"/>
    <property type="evidence" value="ECO:0007669"/>
    <property type="project" value="TreeGrafter"/>
</dbReference>
<evidence type="ECO:0000256" key="10">
    <source>
        <dbReference type="SAM" id="MobiDB-lite"/>
    </source>
</evidence>
<name>A0A9W6SYH6_CANBO</name>
<proteinExistence type="inferred from homology"/>
<evidence type="ECO:0000256" key="5">
    <source>
        <dbReference type="ARBA" id="ARBA00022729"/>
    </source>
</evidence>
<dbReference type="GO" id="GO:0005789">
    <property type="term" value="C:endoplasmic reticulum membrane"/>
    <property type="evidence" value="ECO:0007669"/>
    <property type="project" value="UniProtKB-SubCell"/>
</dbReference>
<comment type="caution">
    <text evidence="12">The sequence shown here is derived from an EMBL/GenBank/DDBJ whole genome shotgun (WGS) entry which is preliminary data.</text>
</comment>
<feature type="compositionally biased region" description="Basic and acidic residues" evidence="10">
    <location>
        <begin position="401"/>
        <end position="425"/>
    </location>
</feature>
<reference evidence="12" key="1">
    <citation type="submission" date="2023-04" db="EMBL/GenBank/DDBJ databases">
        <title>Candida boidinii NBRC 10035.</title>
        <authorList>
            <person name="Ichikawa N."/>
            <person name="Sato H."/>
            <person name="Tonouchi N."/>
        </authorList>
    </citation>
    <scope>NUCLEOTIDE SEQUENCE</scope>
    <source>
        <strain evidence="12">NBRC 10035</strain>
    </source>
</reference>
<dbReference type="GO" id="GO:0071555">
    <property type="term" value="P:cell wall organization"/>
    <property type="evidence" value="ECO:0007669"/>
    <property type="project" value="UniProtKB-KW"/>
</dbReference>
<evidence type="ECO:0000256" key="11">
    <source>
        <dbReference type="SAM" id="Phobius"/>
    </source>
</evidence>
<sequence>MKFRNGINHLLHLIISYTAILSILISPIDALEYDIQKDLKQQRQSLRSAPSFLFSTRLIPGLKNSMPRSNQYPFSYKESKRLINSVLEECSSDAYIIFYQPDIQIDDFKNFTNFGNLRYYMSQSSTILTIPNTVIDIEKEKPILVENEFDNIEKILRINCNSNLQIYNVNNLNEADVPHYIDTKKRLIFINLPNLSSDKLERNNQLYEHDLFSQAILRKLPTSFNTVIYLTDNLIPYKPTDSDDFYLPITYKELPNDPNDLPDLIKLKTLNSKRAIFPDLTVFDKTRYLDIERNEKGERPSFDEPDYKDYAKDYNGFTDDTWLQRKKPIKNEDENLIKSWSKYNENEKLSPDYFINYKILKENAILIVSVVFFTLLLILKDFIILIYNILTNISNKKRGKTERTGKTGKSKAEKVKSKSNIEKIN</sequence>
<keyword evidence="5" id="KW-0732">Signal</keyword>
<feature type="region of interest" description="Disordered" evidence="10">
    <location>
        <begin position="398"/>
        <end position="425"/>
    </location>
</feature>
<evidence type="ECO:0000313" key="12">
    <source>
        <dbReference type="EMBL" id="GME67471.1"/>
    </source>
</evidence>
<keyword evidence="7 11" id="KW-1133">Transmembrane helix</keyword>
<comment type="similarity">
    <text evidence="2">Belongs to the BIG1 family.</text>
</comment>
<evidence type="ECO:0000256" key="3">
    <source>
        <dbReference type="ARBA" id="ARBA00022089"/>
    </source>
</evidence>
<evidence type="ECO:0000256" key="8">
    <source>
        <dbReference type="ARBA" id="ARBA00023136"/>
    </source>
</evidence>
<evidence type="ECO:0000256" key="6">
    <source>
        <dbReference type="ARBA" id="ARBA00022824"/>
    </source>
</evidence>
<gene>
    <name evidence="12" type="ORF">Cboi02_000088800</name>
</gene>
<comment type="subcellular location">
    <subcellularLocation>
        <location evidence="1">Endoplasmic reticulum membrane</location>
        <topology evidence="1">Single-pass type I membrane protein</topology>
    </subcellularLocation>
</comment>
<evidence type="ECO:0000256" key="2">
    <source>
        <dbReference type="ARBA" id="ARBA00008203"/>
    </source>
</evidence>
<dbReference type="Proteomes" id="UP001165120">
    <property type="component" value="Unassembled WGS sequence"/>
</dbReference>
<dbReference type="AlphaFoldDB" id="A0A9W6SYH6"/>
<accession>A0A9W6SYH6</accession>
<dbReference type="GO" id="GO:0006078">
    <property type="term" value="P:(1-&gt;6)-beta-D-glucan biosynthetic process"/>
    <property type="evidence" value="ECO:0007669"/>
    <property type="project" value="TreeGrafter"/>
</dbReference>
<keyword evidence="13" id="KW-1185">Reference proteome</keyword>
<keyword evidence="9" id="KW-0961">Cell wall biogenesis/degradation</keyword>
<protein>
    <recommendedName>
        <fullName evidence="3">Protein BIG1</fullName>
    </recommendedName>
</protein>
<organism evidence="12 13">
    <name type="scientific">Candida boidinii</name>
    <name type="common">Yeast</name>
    <dbReference type="NCBI Taxonomy" id="5477"/>
    <lineage>
        <taxon>Eukaryota</taxon>
        <taxon>Fungi</taxon>
        <taxon>Dikarya</taxon>
        <taxon>Ascomycota</taxon>
        <taxon>Saccharomycotina</taxon>
        <taxon>Pichiomycetes</taxon>
        <taxon>Pichiales</taxon>
        <taxon>Pichiaceae</taxon>
        <taxon>Ogataea</taxon>
        <taxon>Ogataea/Candida clade</taxon>
    </lineage>
</organism>
<dbReference type="EMBL" id="BSXN01000180">
    <property type="protein sequence ID" value="GME67471.1"/>
    <property type="molecule type" value="Genomic_DNA"/>
</dbReference>
<dbReference type="PANTHER" id="PTHR28285">
    <property type="entry name" value="PROTEIN BIG1"/>
    <property type="match status" value="1"/>
</dbReference>
<evidence type="ECO:0000256" key="4">
    <source>
        <dbReference type="ARBA" id="ARBA00022692"/>
    </source>
</evidence>
<evidence type="ECO:0000256" key="7">
    <source>
        <dbReference type="ARBA" id="ARBA00022989"/>
    </source>
</evidence>
<keyword evidence="4 11" id="KW-0812">Transmembrane</keyword>
<dbReference type="PANTHER" id="PTHR28285:SF1">
    <property type="entry name" value="PROTEIN BIG1"/>
    <property type="match status" value="1"/>
</dbReference>
<keyword evidence="8 11" id="KW-0472">Membrane</keyword>
<feature type="transmembrane region" description="Helical" evidence="11">
    <location>
        <begin position="364"/>
        <end position="390"/>
    </location>
</feature>
<evidence type="ECO:0000256" key="1">
    <source>
        <dbReference type="ARBA" id="ARBA00004115"/>
    </source>
</evidence>